<dbReference type="NCBIfam" id="NF003417">
    <property type="entry name" value="PRK04813.1"/>
    <property type="match status" value="4"/>
</dbReference>
<dbReference type="InterPro" id="IPR001242">
    <property type="entry name" value="Condensation_dom"/>
</dbReference>
<comment type="similarity">
    <text evidence="5">Belongs to the NRP synthetase family.</text>
</comment>
<evidence type="ECO:0000256" key="5">
    <source>
        <dbReference type="ARBA" id="ARBA00029454"/>
    </source>
</evidence>
<dbReference type="RefSeq" id="XP_002850161.1">
    <property type="nucleotide sequence ID" value="XM_002850115.1"/>
</dbReference>
<dbReference type="Gene3D" id="3.30.559.10">
    <property type="entry name" value="Chloramphenicol acetyltransferase-like domain"/>
    <property type="match status" value="6"/>
</dbReference>
<dbReference type="Gene3D" id="1.10.1200.10">
    <property type="entry name" value="ACP-like"/>
    <property type="match status" value="5"/>
</dbReference>
<dbReference type="Pfam" id="PF13193">
    <property type="entry name" value="AMP-binding_C"/>
    <property type="match status" value="1"/>
</dbReference>
<dbReference type="InterPro" id="IPR042099">
    <property type="entry name" value="ANL_N_sf"/>
</dbReference>
<evidence type="ECO:0000256" key="2">
    <source>
        <dbReference type="ARBA" id="ARBA00022450"/>
    </source>
</evidence>
<dbReference type="OMA" id="CTMLPRM"/>
<keyword evidence="4" id="KW-0436">Ligase</keyword>
<proteinExistence type="inferred from homology"/>
<dbReference type="GO" id="GO:0031169">
    <property type="term" value="P:ferrichrome biosynthetic process"/>
    <property type="evidence" value="ECO:0007669"/>
    <property type="project" value="UniProtKB-ARBA"/>
</dbReference>
<dbReference type="GO" id="GO:0005737">
    <property type="term" value="C:cytoplasm"/>
    <property type="evidence" value="ECO:0007669"/>
    <property type="project" value="TreeGrafter"/>
</dbReference>
<feature type="domain" description="Carrier" evidence="9">
    <location>
        <begin position="3890"/>
        <end position="3963"/>
    </location>
</feature>
<dbReference type="PANTHER" id="PTHR45527:SF2">
    <property type="entry name" value="FERRICROCIN SYNTHETASE (NONRIBOSOMAL PEPTIDE SIDEROPHORE SYNTHASE ) (EUROFUNG)"/>
    <property type="match status" value="1"/>
</dbReference>
<dbReference type="InterPro" id="IPR020806">
    <property type="entry name" value="PKS_PP-bd"/>
</dbReference>
<dbReference type="SMART" id="SM01294">
    <property type="entry name" value="PKS_PP_betabranch"/>
    <property type="match status" value="1"/>
</dbReference>
<comment type="pathway">
    <text evidence="1">Siderophore biosynthesis.</text>
</comment>
<feature type="domain" description="Carrier" evidence="9">
    <location>
        <begin position="671"/>
        <end position="744"/>
    </location>
</feature>
<feature type="domain" description="Carrier" evidence="9">
    <location>
        <begin position="3331"/>
        <end position="3408"/>
    </location>
</feature>
<dbReference type="PROSITE" id="PS50075">
    <property type="entry name" value="CARRIER"/>
    <property type="match status" value="5"/>
</dbReference>
<dbReference type="GeneID" id="9225141"/>
<dbReference type="NCBIfam" id="TIGR01733">
    <property type="entry name" value="AA-adenyl-dom"/>
    <property type="match status" value="1"/>
</dbReference>
<gene>
    <name evidence="10" type="ORF">MCYG_00265</name>
</gene>
<dbReference type="FunFam" id="3.40.50.12780:FF:000024">
    <property type="entry name" value="Nonribosomal siderophore peptide synthase SidC"/>
    <property type="match status" value="1"/>
</dbReference>
<feature type="domain" description="Carrier" evidence="9">
    <location>
        <begin position="2249"/>
        <end position="2322"/>
    </location>
</feature>
<evidence type="ECO:0000259" key="9">
    <source>
        <dbReference type="PROSITE" id="PS50075"/>
    </source>
</evidence>
<evidence type="ECO:0000256" key="3">
    <source>
        <dbReference type="ARBA" id="ARBA00022553"/>
    </source>
</evidence>
<dbReference type="Gene3D" id="3.30.300.30">
    <property type="match status" value="3"/>
</dbReference>
<dbReference type="SUPFAM" id="SSF47336">
    <property type="entry name" value="ACP-like"/>
    <property type="match status" value="6"/>
</dbReference>
<dbReference type="PANTHER" id="PTHR45527">
    <property type="entry name" value="NONRIBOSOMAL PEPTIDE SYNTHETASE"/>
    <property type="match status" value="1"/>
</dbReference>
<dbReference type="InterPro" id="IPR020845">
    <property type="entry name" value="AMP-binding_CS"/>
</dbReference>
<dbReference type="GO" id="GO:0031177">
    <property type="term" value="F:phosphopantetheine binding"/>
    <property type="evidence" value="ECO:0007669"/>
    <property type="project" value="InterPro"/>
</dbReference>
<keyword evidence="2" id="KW-0596">Phosphopantetheine</keyword>
<dbReference type="InterPro" id="IPR036736">
    <property type="entry name" value="ACP-like_sf"/>
</dbReference>
<dbReference type="FunFam" id="3.30.300.30:FF:000033">
    <property type="entry name" value="Nonribosomal siderophore peptide synthase SidC"/>
    <property type="match status" value="1"/>
</dbReference>
<dbReference type="InterPro" id="IPR006162">
    <property type="entry name" value="Ppantetheine_attach_site"/>
</dbReference>
<keyword evidence="11" id="KW-1185">Reference proteome</keyword>
<dbReference type="InterPro" id="IPR023213">
    <property type="entry name" value="CAT-like_dom_sf"/>
</dbReference>
<dbReference type="InterPro" id="IPR009081">
    <property type="entry name" value="PP-bd_ACP"/>
</dbReference>
<dbReference type="CDD" id="cd05918">
    <property type="entry name" value="A_NRPS_SidN3_like"/>
    <property type="match status" value="2"/>
</dbReference>
<dbReference type="InterPro" id="IPR000873">
    <property type="entry name" value="AMP-dep_synth/lig_dom"/>
</dbReference>
<dbReference type="InterPro" id="IPR010071">
    <property type="entry name" value="AA_adenyl_dom"/>
</dbReference>
<feature type="compositionally biased region" description="Low complexity" evidence="8">
    <location>
        <begin position="4418"/>
        <end position="4437"/>
    </location>
</feature>
<sequence length="4972" mass="550865">MDSIQHNRYTQFPSLNYGPDPVPSQVSVAWNLDSSIEVDKLILSWASVLSHLSEEESPVILIDGTATRVHPKSGQFERVQVEKLDSDSGNYTSIVTADSISGEQCQLEVRYTPNQLNGLIISRGCMSAEYLTQIARQLESLLREPPKLSVVNPTPLILPGPRLFHEMVQKTGSEPAISFLNENGEIEDLTYANLHSRSEELASHLLHTLAPLPASGEHGRIIPVLLPQSLDLYVAWLAILKAGAAVCPLNLDTPTERLNFIVGDVDARVVVTIEKLAGAFQKIATPVTVVTMEDSRPVAAGSLSDVNVREDDLAYVMYTSGSTGLPKGVGISHHAAVQALLAHSEIIPSFRRFLQFAAPTFDVSVFEIFFPLFRGVTLVGCNRRLMLNDLPAIINKLNIDAAELTPTVCGELLRSRAATPCLNLLLTIGEMLTRHVVDEFGSSDDRPGILHGMYGPTEATIHCTAVSSVRAGSIVGNIGIPFKTVSAFIISMDHTVGQEPEILPIGHVGELVVGGPQLARYYLNRPKENKNAFIDSKRYGRLYRTGDKGRMHPNGEIQCMGRISTGQVKLRGQRIELGEIESVLLKGQYVRNAAVCVIHGVLVAFLSADVERCTSKDLQLICQRSLPKFMIPGNFVILDELPRLPSGKIDRKGLQEEYIIHKGIGQSDPSELSGEIEQKISASLEQLLELSVGPTASLASVGLDSLKTINLASSLRKDGIFLNALDILEADSIRKMAMLVSKSRPEMITAPTESGALETWNMIVEQGLNKLKATEYSEAPHEIIPCSPTQMGMLLETKLNPKAYFNSIELQFDHGISLEDVKGAFSITVSNNQVLRSGFIEIDLPGFPYAQVVWEQLHSDQFSEPQNFDYDLELQNQWDILHPFRIQLGIIDGKSRALVHIHHSLYDGWSWDQIMLDLASALGNKPPTERPQYRLFTLFHMNHASSELREQAINYWRSHLEGSSPCLWPNFQDRSDIPKTTGVVEHQLNIDLDQLDSLVRDSRVSRQIIFQAAIGYLLSVYNGTSDIILGNVSAGRTLPIDGIDNIVGPCISTIPLRFDLQKIRTIRDLFAILHRLNRKALAHGFIPLRDIKQVSGINLADQLFDTLFVWQDTINTNCGPITQIASRDFLEFTLTVDLGIQDGKIQAKATFQESILPASQVMIFLQQIEGVALTFLQSPNTLLDDIASKLPDSLLSMENTIPLPLESLPGLSDGIEHIAKMDPERIAVEFLDSLDPETGAISTQSLTYLELHTKSNTLASQLRNLGVAEGNLVAVCLEKSLELYISILAIIKAGAGYVPMTPQMPMMRIKHIIQEANCRICITDSEISAQLSDLSNMKTILVDKDLLGEDVKYELPKPPGSCPAYAVFTSGTTGTPKGVLVSRFNLESNIAVLSALYPDAPEPRLLQACSHAFDVSVFEIFFTWSKGMTLCSAKNDVLFRDIEYTIRTLRITHLSLTPTVAALVSAVTYPGYGPSETTNICTVRPNMCASHFISNIGKPLVNTSAFVLAEGDEFSLVPRGAVGELCFGGDQVGIGYLNMEELTSRKFITHEKYGRIYKSGDYGRLLADGSITFAGRRDDLVKIRGQRIELGEINSVLMTDENVKDCATIVYEGQNVGNQELISFWVPDKLNAEQLDQRENNNIFQRLFDRISDRLPSYMIPSFLIPIDHIPMTTIGTKIDKGALRDIFLNADSTQLGVYSRGKEEECVQENLSEDEAKIVEIVAQVTGASTKEIGRHTSFYRLGFDSMIAIALSRQLKLAGFGQIDVSVIMKNDSVARLTRKTQQKVEASVLDPQPLPTFDHLFSPDLEGMLSGIATGNDESYYNHLIFEINTNIEDMKMAWEKMVARHDMLRTWFRQTDDARFAFVQVVLEKLDITWNTIECPMADAPSTLEKSKSTITVEEGPHLLCSFTAVQCVDSPKTFLLLSIHHALYDGEAMAILLQEVQENLLGSQLPPVVPFDLYLHEMIKLDSDSTDQFWSDYLKDLYPTLFTSPSPLTKGKEKKYRATSHVPDMRLAEIGHVCKSTSVTTLSLLQAAWSRLICYLSDATDICFGDVVNCRSISVEGAERIIGPCFNTLPVRTRINQNITNMDLMRNLQSNRSATLPYQLSSMRRLQSRFGQRGLKIFDSLLLLQGTPLRLDEALWRMVSESGTMDFPIIFEIAPNPENDSMQFIFHFDEGLIPSTDIEAIIGCYSTLLSHTLLFPEARAMDFSLIDSTGHLSRGLSVFTNEEKVNGAHKTRGYNSREWDARSLEVRDLLSAMSKTDKKQIDIDMTIFELGLDSINAIQIAGHYRNMGFEVSAADILEGPSIREIALFLQRSKTNGCTAQAVHNFDFEGFQLLHLPSICERFRLPKSSIEAIRPCTPPQSGMLASFINSEGMLYLNSLTMRSPVPLDLLALKEAWESTMERNEMLRTGFCDVKDDTFPFAMIIYSPGVMELPWHECPSTDESFVEASCEYQLDGRTMLSQLHRPAWFLTIRHGKDSTLMQLSAHHALYDAHSMNLMLSEVIKLYERSTLPPPIPVSPILGFMIEKFQSLEAEAYWEEIGPTFNATKFPDMNPVHVKMNDIQFLSRDCSYPMEKLQIGCRELGVTLQAVGQAAWARILSSYLGESNVTYGLVLSGRNISEQAQDTAFPCLTTVPAQHNVEGTNRELLQQIMKSNALAVKHQFTSLAKIQRLSKSDSPLFDTLFVFQKLVSSDRENTLWEVVEEESQTEYPVSIELIPNNDKLRLAVTYKNHLLPEGQASLLLDELDWLLTDILQYPDSTSSSLDNASLSIVSILPRKDSRIDCPTRLLHQFVEAGAANHPSKVALEFAERLNGQLVIDRWTYKELDEQGNKYANLLQQLGVKQGTLVGVSFQKCPQAYFSILGVLKVGCAFLAIDPGAPIARKQFIVEDSSADVLLCGIEQKNELENLSGIKVVAVNEAGLLDGVDSTAPTLEIPIDGDSTCYCLYTSGSTGTPKGCEITHDNAVQAMLSFQRLFANHWDESSRWFQFASFHFDVSVLEQYWTWSVGICLTACPRDTLFEDFAGTLRDLSITHIDLTPSLAQLIRPEDVPSLCRGVFITGGEKLKQEILEHWGPHEVIYNGYGPTEVTIGCTMLPRVTSLDKPSNIGPQFDNVSGYVFKQGTNTPVLRGAIGELCVSGPLVGRGYLNRPQLTAEKFQYIDTYGERVYRTGDLVRMMHDGSFCFLGRIDDQVKLRGQRLEINEINHVIKNSTDKVGEVVTMVLKHPTATKEQIVSFATIASSSATALSLDVDFSPEAGMVLERIRQECRAHLPGYMIPTHIIPLRKFPLSSNNKVDNAQLRGIFASMQLSDMQALSSQELESPTGNSETIRAIVPIVSKFTKVEESTISPSSNIFELGLDSILAISFARALRDAGFPTARPSVVMKCPTLSMLASAIESPDMNGGNENRLYEDAKQKIAAFAHMHRAHLANELKVTPQDIEAITPCTSLQDGMLYQCLRNESHPYLTSFKFELKHTVDVPKLKGAWQRAQTSFQLLRTKFPLTDDGYALVVLKEDTLPWFELTAIKDSDLEDMSNARFMEWNRGFDNFVGQVWEIGVISSPTHKWMCLNIFHGLYDGISLPLILDAVTSVYNGQEVLNTTPFTEVLPLGPLLTVPGAKSFWTHHLEGMSQQMIPRISGSESGPITSKIQVDGLHALEKTRRLLNVTEQAMFHACYVHAFAKHFNYVPTMGIVVSGRSFDSEDADATIGPLFNTIPCNSSRFDCTSFSDLAKACHDYSIAALPFQHTPLRSIMKWINRNSQSPLFDVLFVFQKEERGASQATQALWEPVASFAEADYPLALEVQSQGNGSFQVTVAAQGGSLTTDGITDLLEQFRLSMKLLAEEPSSNLGISGGSNLDKAMPSGIEEEVSEQKLSNGNATFQWSPTASLIRQEIAKLANLDASTITEGSSILEVGLDSIDAIRLSSRLKRDHIDLSVSNIMRNRSIRMMMTEITVDNNTAKSSLAYLRSLESELRQSLEADGKDLNDIEHVYPATPLQEGMLSEMVSSDGHHYFNHDILQVEEDVDLSLLRKAWESISNCHPIFRTSFSTISNPNLPFSYAQLVHKSGVEIDWDITDIANKPVESILEEERERAMQFVMSKPLFNVRLLRDGAKLLLVLSLPHAMYDGWSLSLLHQDVASSYAGKDCTRPPYQNVLEHIIDSSSEAGLQFWKGALTDAKPSLFPRQPDAASQGSLVYRKETASDIPLPEVLNYCKSYGVTVQALGLTCWTIVLASYLKRLDVLFGTVMLGRDTEEASNVAFPTMNTVAVRGILHGTVSEMLAYVQKNLGNMLEHQHYPLRKIKNMMGVGNKELFDTLFIYQKSPDSRTSQIKPLYQSIKSASGVEYPVCVELEAVNDSAIWRVACKDTIIGSENTDKLVSQLLQVFKDIVHSPNKPTTSFVEVWEQSPPHPGVSSNGVSVPNGSNGASAGSTSWSPLEEQIRATLSLVAAVPKEEITRHTTIFHIGIDSISAIKVSSLLRRESVVISTTGTASGEKPLSLRVPRDSMMDEQLSKYGIHPQDVKTLLPATAGQIYMLEMWKSSNGKLFFPDFFYRVTGRIPQSQVDNAWEDLTAKLPILRTTVLATGDATTPYVLAELNQASNPVIWRSDLRIKSNRQHVKARQGSGLVYLYASRTETDTLLMLHIHHALYDAVVLQHLTNALESLLQDASASVDGPVDLAEFISFSKAVSSAGQQEAFWKRYLGEGTEAVKPVTDVQVGSGHYHPSLLDGTGWLNRVCQAEGLSVQAVFLAVYSRVHVREFCVPDEKDLTVGVYLANRSHNLAGLPELVAPTLNIVPLRIKGAGARSVFQLARGIQSDLHEIGSAENCTVSLAQIAEWTGTRVDTTVNFIKLPEAPAQAPMAKSDAPQLAQITEEEVLGWQDKECNGAGEGTKLWLEEMLGVASGVENARDIYKPSVDVEAAVRNNRLDVGVFGPSSDRAMRMLDGIRRELLALQHPAPSETPSAS</sequence>
<protein>
    <recommendedName>
        <fullName evidence="6">Nonribosomal peptide synthetase sidC</fullName>
    </recommendedName>
    <alternativeName>
        <fullName evidence="7">Siderophore peptide synthetase C</fullName>
    </alternativeName>
</protein>
<dbReference type="Gene3D" id="3.40.50.12780">
    <property type="entry name" value="N-terminal domain of ligase-like"/>
    <property type="match status" value="3"/>
</dbReference>
<dbReference type="Gene3D" id="3.40.50.980">
    <property type="match status" value="2"/>
</dbReference>
<dbReference type="Pfam" id="PF00668">
    <property type="entry name" value="Condensation"/>
    <property type="match status" value="6"/>
</dbReference>
<dbReference type="PROSITE" id="PS00455">
    <property type="entry name" value="AMP_BINDING"/>
    <property type="match status" value="1"/>
</dbReference>
<dbReference type="GO" id="GO:0043041">
    <property type="term" value="P:amino acid activation for nonribosomal peptide biosynthetic process"/>
    <property type="evidence" value="ECO:0007669"/>
    <property type="project" value="TreeGrafter"/>
</dbReference>
<dbReference type="InterPro" id="IPR045851">
    <property type="entry name" value="AMP-bd_C_sf"/>
</dbReference>
<dbReference type="GO" id="GO:0016874">
    <property type="term" value="F:ligase activity"/>
    <property type="evidence" value="ECO:0007669"/>
    <property type="project" value="UniProtKB-KW"/>
</dbReference>
<dbReference type="PROSITE" id="PS00012">
    <property type="entry name" value="PHOSPHOPANTETHEINE"/>
    <property type="match status" value="4"/>
</dbReference>
<evidence type="ECO:0000256" key="4">
    <source>
        <dbReference type="ARBA" id="ARBA00022598"/>
    </source>
</evidence>
<dbReference type="SMART" id="SM00823">
    <property type="entry name" value="PKS_PP"/>
    <property type="match status" value="4"/>
</dbReference>
<dbReference type="Proteomes" id="UP000002035">
    <property type="component" value="Unassembled WGS sequence"/>
</dbReference>
<dbReference type="InterPro" id="IPR025110">
    <property type="entry name" value="AMP-bd_C"/>
</dbReference>
<organism evidence="10 11">
    <name type="scientific">Arthroderma otae (strain ATCC MYA-4605 / CBS 113480)</name>
    <name type="common">Microsporum canis</name>
    <dbReference type="NCBI Taxonomy" id="554155"/>
    <lineage>
        <taxon>Eukaryota</taxon>
        <taxon>Fungi</taxon>
        <taxon>Dikarya</taxon>
        <taxon>Ascomycota</taxon>
        <taxon>Pezizomycotina</taxon>
        <taxon>Eurotiomycetes</taxon>
        <taxon>Eurotiomycetidae</taxon>
        <taxon>Onygenales</taxon>
        <taxon>Arthrodermataceae</taxon>
        <taxon>Microsporum</taxon>
    </lineage>
</organism>
<dbReference type="Pfam" id="PF00550">
    <property type="entry name" value="PP-binding"/>
    <property type="match status" value="6"/>
</dbReference>
<dbReference type="Gene3D" id="3.30.559.30">
    <property type="entry name" value="Nonribosomal peptide synthetase, condensation domain"/>
    <property type="match status" value="6"/>
</dbReference>
<dbReference type="OrthoDB" id="416786at2759"/>
<evidence type="ECO:0000313" key="11">
    <source>
        <dbReference type="Proteomes" id="UP000002035"/>
    </source>
</evidence>
<dbReference type="FunFam" id="3.40.50.980:FF:000001">
    <property type="entry name" value="Non-ribosomal peptide synthetase"/>
    <property type="match status" value="1"/>
</dbReference>
<dbReference type="SUPFAM" id="SSF52777">
    <property type="entry name" value="CoA-dependent acyltransferases"/>
    <property type="match status" value="12"/>
</dbReference>
<feature type="region of interest" description="Disordered" evidence="8">
    <location>
        <begin position="4417"/>
        <end position="4439"/>
    </location>
</feature>
<dbReference type="STRING" id="554155.C5FCD3"/>
<reference evidence="11" key="1">
    <citation type="journal article" date="2012" name="MBio">
        <title>Comparative genome analysis of Trichophyton rubrum and related dermatophytes reveals candidate genes involved in infection.</title>
        <authorList>
            <person name="Martinez D.A."/>
            <person name="Oliver B.G."/>
            <person name="Graeser Y."/>
            <person name="Goldberg J.M."/>
            <person name="Li W."/>
            <person name="Martinez-Rossi N.M."/>
            <person name="Monod M."/>
            <person name="Shelest E."/>
            <person name="Barton R.C."/>
            <person name="Birch E."/>
            <person name="Brakhage A.A."/>
            <person name="Chen Z."/>
            <person name="Gurr S.J."/>
            <person name="Heiman D."/>
            <person name="Heitman J."/>
            <person name="Kosti I."/>
            <person name="Rossi A."/>
            <person name="Saif S."/>
            <person name="Samalova M."/>
            <person name="Saunders C.W."/>
            <person name="Shea T."/>
            <person name="Summerbell R.C."/>
            <person name="Xu J."/>
            <person name="Young S."/>
            <person name="Zeng Q."/>
            <person name="Birren B.W."/>
            <person name="Cuomo C.A."/>
            <person name="White T.C."/>
        </authorList>
    </citation>
    <scope>NUCLEOTIDE SEQUENCE [LARGE SCALE GENOMIC DNA]</scope>
    <source>
        <strain evidence="11">ATCC MYA-4605 / CBS 113480</strain>
    </source>
</reference>
<dbReference type="eggNOG" id="KOG1178">
    <property type="taxonomic scope" value="Eukaryota"/>
</dbReference>
<keyword evidence="3" id="KW-0597">Phosphoprotein</keyword>
<name>C5FCD3_ARTOC</name>
<dbReference type="Pfam" id="PF00501">
    <property type="entry name" value="AMP-binding"/>
    <property type="match status" value="4"/>
</dbReference>
<dbReference type="HOGENOM" id="CLU_000092_2_0_1"/>
<dbReference type="VEuPathDB" id="FungiDB:MCYG_00265"/>
<dbReference type="EMBL" id="DS995701">
    <property type="protein sequence ID" value="EEQ27377.1"/>
    <property type="molecule type" value="Genomic_DNA"/>
</dbReference>
<dbReference type="FunFam" id="3.30.300.30:FF:000015">
    <property type="entry name" value="Nonribosomal peptide synthase SidD"/>
    <property type="match status" value="1"/>
</dbReference>
<evidence type="ECO:0000313" key="10">
    <source>
        <dbReference type="EMBL" id="EEQ27377.1"/>
    </source>
</evidence>
<feature type="domain" description="Carrier" evidence="9">
    <location>
        <begin position="1710"/>
        <end position="1787"/>
    </location>
</feature>
<evidence type="ECO:0000256" key="1">
    <source>
        <dbReference type="ARBA" id="ARBA00004924"/>
    </source>
</evidence>
<accession>C5FCD3</accession>
<evidence type="ECO:0000256" key="7">
    <source>
        <dbReference type="ARBA" id="ARBA00078302"/>
    </source>
</evidence>
<evidence type="ECO:0000256" key="6">
    <source>
        <dbReference type="ARBA" id="ARBA00067294"/>
    </source>
</evidence>
<dbReference type="GO" id="GO:0010106">
    <property type="term" value="P:cellular response to iron ion starvation"/>
    <property type="evidence" value="ECO:0007669"/>
    <property type="project" value="UniProtKB-ARBA"/>
</dbReference>
<dbReference type="CDD" id="cd19542">
    <property type="entry name" value="CT_NRPS-like"/>
    <property type="match status" value="1"/>
</dbReference>
<evidence type="ECO:0000256" key="8">
    <source>
        <dbReference type="SAM" id="MobiDB-lite"/>
    </source>
</evidence>
<dbReference type="SUPFAM" id="SSF56801">
    <property type="entry name" value="Acetyl-CoA synthetase-like"/>
    <property type="match status" value="3"/>
</dbReference>